<proteinExistence type="predicted"/>
<sequence length="38" mass="4375">MWASAGLCASLARFVTWIATRTLRQFWTETLDETDRAV</sequence>
<protein>
    <submittedName>
        <fullName evidence="1">Uncharacterized protein</fullName>
    </submittedName>
</protein>
<evidence type="ECO:0000313" key="2">
    <source>
        <dbReference type="Proteomes" id="UP000198914"/>
    </source>
</evidence>
<organism evidence="1 2">
    <name type="scientific">Jannaschia faecimaris</name>
    <dbReference type="NCBI Taxonomy" id="1244108"/>
    <lineage>
        <taxon>Bacteria</taxon>
        <taxon>Pseudomonadati</taxon>
        <taxon>Pseudomonadota</taxon>
        <taxon>Alphaproteobacteria</taxon>
        <taxon>Rhodobacterales</taxon>
        <taxon>Roseobacteraceae</taxon>
        <taxon>Jannaschia</taxon>
    </lineage>
</organism>
<dbReference type="EMBL" id="FNPX01000002">
    <property type="protein sequence ID" value="SDY65936.1"/>
    <property type="molecule type" value="Genomic_DNA"/>
</dbReference>
<accession>A0A1H3LNN1</accession>
<dbReference type="STRING" id="1244108.SAMN05444004_102261"/>
<dbReference type="Proteomes" id="UP000198914">
    <property type="component" value="Unassembled WGS sequence"/>
</dbReference>
<name>A0A1H3LNN1_9RHOB</name>
<gene>
    <name evidence="1" type="ORF">SAMN05444004_102261</name>
</gene>
<reference evidence="2" key="1">
    <citation type="submission" date="2016-10" db="EMBL/GenBank/DDBJ databases">
        <authorList>
            <person name="Varghese N."/>
            <person name="Submissions S."/>
        </authorList>
    </citation>
    <scope>NUCLEOTIDE SEQUENCE [LARGE SCALE GENOMIC DNA]</scope>
    <source>
        <strain evidence="2">DSM 100420</strain>
    </source>
</reference>
<keyword evidence="2" id="KW-1185">Reference proteome</keyword>
<evidence type="ECO:0000313" key="1">
    <source>
        <dbReference type="EMBL" id="SDY65936.1"/>
    </source>
</evidence>
<dbReference type="AlphaFoldDB" id="A0A1H3LNN1"/>